<feature type="compositionally biased region" description="Polar residues" evidence="1">
    <location>
        <begin position="295"/>
        <end position="317"/>
    </location>
</feature>
<dbReference type="RefSeq" id="XP_041225320.1">
    <property type="nucleotide sequence ID" value="XM_041367186.1"/>
</dbReference>
<dbReference type="Proteomes" id="UP001195769">
    <property type="component" value="Unassembled WGS sequence"/>
</dbReference>
<dbReference type="EMBL" id="JABBWK010000031">
    <property type="protein sequence ID" value="KAG1899744.1"/>
    <property type="molecule type" value="Genomic_DNA"/>
</dbReference>
<evidence type="ECO:0000313" key="3">
    <source>
        <dbReference type="Proteomes" id="UP001195769"/>
    </source>
</evidence>
<feature type="compositionally biased region" description="Basic and acidic residues" evidence="1">
    <location>
        <begin position="339"/>
        <end position="348"/>
    </location>
</feature>
<name>A0AAD4HLD8_9AGAM</name>
<dbReference type="GeneID" id="64661484"/>
<feature type="region of interest" description="Disordered" evidence="1">
    <location>
        <begin position="292"/>
        <end position="348"/>
    </location>
</feature>
<keyword evidence="3" id="KW-1185">Reference proteome</keyword>
<comment type="caution">
    <text evidence="2">The sequence shown here is derived from an EMBL/GenBank/DDBJ whole genome shotgun (WGS) entry which is preliminary data.</text>
</comment>
<gene>
    <name evidence="2" type="ORF">F5891DRAFT_1189554</name>
</gene>
<reference evidence="2" key="1">
    <citation type="journal article" date="2020" name="New Phytol.">
        <title>Comparative genomics reveals dynamic genome evolution in host specialist ectomycorrhizal fungi.</title>
        <authorList>
            <person name="Lofgren L.A."/>
            <person name="Nguyen N.H."/>
            <person name="Vilgalys R."/>
            <person name="Ruytinx J."/>
            <person name="Liao H.L."/>
            <person name="Branco S."/>
            <person name="Kuo A."/>
            <person name="LaButti K."/>
            <person name="Lipzen A."/>
            <person name="Andreopoulos W."/>
            <person name="Pangilinan J."/>
            <person name="Riley R."/>
            <person name="Hundley H."/>
            <person name="Na H."/>
            <person name="Barry K."/>
            <person name="Grigoriev I.V."/>
            <person name="Stajich J.E."/>
            <person name="Kennedy P.G."/>
        </authorList>
    </citation>
    <scope>NUCLEOTIDE SEQUENCE</scope>
    <source>
        <strain evidence="2">FC203</strain>
    </source>
</reference>
<sequence length="539" mass="61549">MPNTLTLFKANCTLADSWLQAFDAHAVAVQGNLIITTPNMHFVPELHHFDGLRPTTMLFAMLFAFLERRHFHSLTHYIELGLPLPRMTSSPSLGIHFLWAYWLRIRSTDYNLSSNWRNNDSVITERPSRTEATLYTAVSCPSDYAVARLKSHPLTFHDLLIFITNAQHLFLDIYSYIDWMLIAHPLTTLGLRHDVHGEWMGGFIQSSNICEKLFCTGVPVWYVHASSYIPQNMKVIEPVLLTRPDHIIISMYAEGRKVPPFEVIYHGPNGCDRHVHIRCLYAGTTYLDPEVATPQPLSSSNHGPKSSTLGKVPSQQKGKQKHQPYSVEARPACPIQPGESRDKWKDPDMPYLPPPNLHWEGAMKIVTREQSRIHTPYIIYRGYRFPKPALLIGPKLPECLQVYLANWLASCAPWIGQVDHDSPCTYPTPQLWRDFLGSVPSAQPQSLKEKDPDRKGLMATEKRKQVMWDLFGDNLLETQGDIFSPEGVVEYWGEQIPVTTLANPPTLLAQKVTWELFELGFRYELRDLDQLLGTGRMEK</sequence>
<dbReference type="AlphaFoldDB" id="A0AAD4HLD8"/>
<organism evidence="2 3">
    <name type="scientific">Suillus fuscotomentosus</name>
    <dbReference type="NCBI Taxonomy" id="1912939"/>
    <lineage>
        <taxon>Eukaryota</taxon>
        <taxon>Fungi</taxon>
        <taxon>Dikarya</taxon>
        <taxon>Basidiomycota</taxon>
        <taxon>Agaricomycotina</taxon>
        <taxon>Agaricomycetes</taxon>
        <taxon>Agaricomycetidae</taxon>
        <taxon>Boletales</taxon>
        <taxon>Suillineae</taxon>
        <taxon>Suillaceae</taxon>
        <taxon>Suillus</taxon>
    </lineage>
</organism>
<protein>
    <submittedName>
        <fullName evidence="2">Uncharacterized protein</fullName>
    </submittedName>
</protein>
<proteinExistence type="predicted"/>
<evidence type="ECO:0000256" key="1">
    <source>
        <dbReference type="SAM" id="MobiDB-lite"/>
    </source>
</evidence>
<accession>A0AAD4HLD8</accession>
<evidence type="ECO:0000313" key="2">
    <source>
        <dbReference type="EMBL" id="KAG1899744.1"/>
    </source>
</evidence>